<dbReference type="EMBL" id="CAFBLH010000014">
    <property type="protein sequence ID" value="CAB4863922.1"/>
    <property type="molecule type" value="Genomic_DNA"/>
</dbReference>
<evidence type="ECO:0000256" key="9">
    <source>
        <dbReference type="ARBA" id="ARBA00023125"/>
    </source>
</evidence>
<organism evidence="11">
    <name type="scientific">freshwater metagenome</name>
    <dbReference type="NCBI Taxonomy" id="449393"/>
    <lineage>
        <taxon>unclassified sequences</taxon>
        <taxon>metagenomes</taxon>
        <taxon>ecological metagenomes</taxon>
    </lineage>
</organism>
<comment type="subunit">
    <text evidence="3">Homodimer.</text>
</comment>
<dbReference type="GO" id="GO:0008270">
    <property type="term" value="F:zinc ion binding"/>
    <property type="evidence" value="ECO:0007669"/>
    <property type="project" value="TreeGrafter"/>
</dbReference>
<dbReference type="CDD" id="cd07153">
    <property type="entry name" value="Fur_like"/>
    <property type="match status" value="1"/>
</dbReference>
<keyword evidence="5" id="KW-0678">Repressor</keyword>
<dbReference type="InterPro" id="IPR002481">
    <property type="entry name" value="FUR"/>
</dbReference>
<evidence type="ECO:0000256" key="3">
    <source>
        <dbReference type="ARBA" id="ARBA00011738"/>
    </source>
</evidence>
<evidence type="ECO:0000256" key="6">
    <source>
        <dbReference type="ARBA" id="ARBA00022723"/>
    </source>
</evidence>
<comment type="similarity">
    <text evidence="2">Belongs to the Fur family.</text>
</comment>
<keyword evidence="9" id="KW-0238">DNA-binding</keyword>
<sequence>MAYCWEHRLSRSNPRVLNTLERAGGFASAQEIYRLMQREGESIGLTTVYRSLQSLASEKIVDILRRDDGEAIFRLCGGAHHHHLVCKGCGDTVEIEGGEVEKWAKVIAEEYGFRDVGHTAEIFGLCEKC</sequence>
<dbReference type="Gene3D" id="3.30.1490.190">
    <property type="match status" value="1"/>
</dbReference>
<gene>
    <name evidence="11" type="ORF">UFOPK3342_00587</name>
</gene>
<dbReference type="InterPro" id="IPR036390">
    <property type="entry name" value="WH_DNA-bd_sf"/>
</dbReference>
<dbReference type="GO" id="GO:0000976">
    <property type="term" value="F:transcription cis-regulatory region binding"/>
    <property type="evidence" value="ECO:0007669"/>
    <property type="project" value="TreeGrafter"/>
</dbReference>
<comment type="subcellular location">
    <subcellularLocation>
        <location evidence="1">Cytoplasm</location>
    </subcellularLocation>
</comment>
<evidence type="ECO:0000256" key="4">
    <source>
        <dbReference type="ARBA" id="ARBA00022490"/>
    </source>
</evidence>
<evidence type="ECO:0000313" key="11">
    <source>
        <dbReference type="EMBL" id="CAB4863922.1"/>
    </source>
</evidence>
<dbReference type="PANTHER" id="PTHR33202">
    <property type="entry name" value="ZINC UPTAKE REGULATION PROTEIN"/>
    <property type="match status" value="1"/>
</dbReference>
<dbReference type="Gene3D" id="1.10.10.10">
    <property type="entry name" value="Winged helix-like DNA-binding domain superfamily/Winged helix DNA-binding domain"/>
    <property type="match status" value="1"/>
</dbReference>
<evidence type="ECO:0000256" key="10">
    <source>
        <dbReference type="ARBA" id="ARBA00023163"/>
    </source>
</evidence>
<name>A0A6J7CYP4_9ZZZZ</name>
<keyword evidence="7" id="KW-0862">Zinc</keyword>
<reference evidence="11" key="1">
    <citation type="submission" date="2020-05" db="EMBL/GenBank/DDBJ databases">
        <authorList>
            <person name="Chiriac C."/>
            <person name="Salcher M."/>
            <person name="Ghai R."/>
            <person name="Kavagutti S V."/>
        </authorList>
    </citation>
    <scope>NUCLEOTIDE SEQUENCE</scope>
</reference>
<dbReference type="GO" id="GO:0045892">
    <property type="term" value="P:negative regulation of DNA-templated transcription"/>
    <property type="evidence" value="ECO:0007669"/>
    <property type="project" value="TreeGrafter"/>
</dbReference>
<dbReference type="PANTHER" id="PTHR33202:SF2">
    <property type="entry name" value="FERRIC UPTAKE REGULATION PROTEIN"/>
    <property type="match status" value="1"/>
</dbReference>
<dbReference type="AlphaFoldDB" id="A0A6J7CYP4"/>
<dbReference type="Pfam" id="PF01475">
    <property type="entry name" value="FUR"/>
    <property type="match status" value="1"/>
</dbReference>
<evidence type="ECO:0000256" key="1">
    <source>
        <dbReference type="ARBA" id="ARBA00004496"/>
    </source>
</evidence>
<keyword evidence="10" id="KW-0804">Transcription</keyword>
<dbReference type="GO" id="GO:1900376">
    <property type="term" value="P:regulation of secondary metabolite biosynthetic process"/>
    <property type="evidence" value="ECO:0007669"/>
    <property type="project" value="TreeGrafter"/>
</dbReference>
<evidence type="ECO:0000256" key="5">
    <source>
        <dbReference type="ARBA" id="ARBA00022491"/>
    </source>
</evidence>
<evidence type="ECO:0000256" key="2">
    <source>
        <dbReference type="ARBA" id="ARBA00007957"/>
    </source>
</evidence>
<dbReference type="GO" id="GO:0003700">
    <property type="term" value="F:DNA-binding transcription factor activity"/>
    <property type="evidence" value="ECO:0007669"/>
    <property type="project" value="InterPro"/>
</dbReference>
<dbReference type="SUPFAM" id="SSF46785">
    <property type="entry name" value="Winged helix' DNA-binding domain"/>
    <property type="match status" value="1"/>
</dbReference>
<protein>
    <submittedName>
        <fullName evidence="11">Unannotated protein</fullName>
    </submittedName>
</protein>
<dbReference type="InterPro" id="IPR036388">
    <property type="entry name" value="WH-like_DNA-bd_sf"/>
</dbReference>
<keyword evidence="4" id="KW-0963">Cytoplasm</keyword>
<keyword evidence="8" id="KW-0805">Transcription regulation</keyword>
<evidence type="ECO:0000256" key="8">
    <source>
        <dbReference type="ARBA" id="ARBA00023015"/>
    </source>
</evidence>
<dbReference type="GO" id="GO:0005829">
    <property type="term" value="C:cytosol"/>
    <property type="evidence" value="ECO:0007669"/>
    <property type="project" value="TreeGrafter"/>
</dbReference>
<dbReference type="InterPro" id="IPR043135">
    <property type="entry name" value="Fur_C"/>
</dbReference>
<proteinExistence type="inferred from homology"/>
<accession>A0A6J7CYP4</accession>
<keyword evidence="6" id="KW-0479">Metal-binding</keyword>
<evidence type="ECO:0000256" key="7">
    <source>
        <dbReference type="ARBA" id="ARBA00022833"/>
    </source>
</evidence>